<dbReference type="EMBL" id="JAGFNS010000006">
    <property type="protein sequence ID" value="MBO3738121.1"/>
    <property type="molecule type" value="Genomic_DNA"/>
</dbReference>
<dbReference type="PANTHER" id="PTHR30349">
    <property type="entry name" value="PHAGE INTEGRASE-RELATED"/>
    <property type="match status" value="1"/>
</dbReference>
<evidence type="ECO:0000256" key="2">
    <source>
        <dbReference type="SAM" id="MobiDB-lite"/>
    </source>
</evidence>
<evidence type="ECO:0000313" key="5">
    <source>
        <dbReference type="Proteomes" id="UP000679690"/>
    </source>
</evidence>
<dbReference type="RefSeq" id="WP_208467309.1">
    <property type="nucleotide sequence ID" value="NZ_JAGFNS010000006.1"/>
</dbReference>
<feature type="domain" description="Tyr recombinase" evidence="3">
    <location>
        <begin position="2"/>
        <end position="214"/>
    </location>
</feature>
<dbReference type="PANTHER" id="PTHR30349:SF64">
    <property type="entry name" value="PROPHAGE INTEGRASE INTD-RELATED"/>
    <property type="match status" value="1"/>
</dbReference>
<dbReference type="CDD" id="cd01189">
    <property type="entry name" value="INT_ICEBs1_C_like"/>
    <property type="match status" value="1"/>
</dbReference>
<keyword evidence="5" id="KW-1185">Reference proteome</keyword>
<dbReference type="InterPro" id="IPR002104">
    <property type="entry name" value="Integrase_catalytic"/>
</dbReference>
<dbReference type="PROSITE" id="PS51257">
    <property type="entry name" value="PROKAR_LIPOPROTEIN"/>
    <property type="match status" value="1"/>
</dbReference>
<comment type="caution">
    <text evidence="4">The sequence shown here is derived from an EMBL/GenBank/DDBJ whole genome shotgun (WGS) entry which is preliminary data.</text>
</comment>
<sequence length="254" mass="28223">MVKGKIIVPSLGEIDALISAFDPRYAAMVWVMAGCGLRVAEAMGLCHDQIDFRRGLLHINRQVTEDRETASGKNAGLQLKMYTKHRDAEDPGRTVPLPKIIANVLRAHLDQFGTVTWQSSEGPVQLLFPSHRRSGLLYQYYFRNEVWRPALTASRVSFDRTHALRHFFASSLLADRVPITDVAAWLGHASPEITYEYYGHLMHDAPDRGRAAINNAMAALIGAEPISGKGRQRRGARRLPGTNADSSRNRPVAA</sequence>
<proteinExistence type="predicted"/>
<evidence type="ECO:0000259" key="3">
    <source>
        <dbReference type="PROSITE" id="PS51898"/>
    </source>
</evidence>
<protein>
    <submittedName>
        <fullName evidence="4">Site-specific integrase</fullName>
    </submittedName>
</protein>
<dbReference type="Gene3D" id="1.10.443.10">
    <property type="entry name" value="Intergrase catalytic core"/>
    <property type="match status" value="1"/>
</dbReference>
<gene>
    <name evidence="4" type="ORF">J5X75_11360</name>
</gene>
<dbReference type="PROSITE" id="PS51898">
    <property type="entry name" value="TYR_RECOMBINASE"/>
    <property type="match status" value="1"/>
</dbReference>
<dbReference type="InterPro" id="IPR050090">
    <property type="entry name" value="Tyrosine_recombinase_XerCD"/>
</dbReference>
<organism evidence="4 5">
    <name type="scientific">Actinoplanes flavus</name>
    <dbReference type="NCBI Taxonomy" id="2820290"/>
    <lineage>
        <taxon>Bacteria</taxon>
        <taxon>Bacillati</taxon>
        <taxon>Actinomycetota</taxon>
        <taxon>Actinomycetes</taxon>
        <taxon>Micromonosporales</taxon>
        <taxon>Micromonosporaceae</taxon>
        <taxon>Actinoplanes</taxon>
    </lineage>
</organism>
<name>A0ABS3UIT6_9ACTN</name>
<accession>A0ABS3UIT6</accession>
<dbReference type="InterPro" id="IPR011010">
    <property type="entry name" value="DNA_brk_join_enz"/>
</dbReference>
<keyword evidence="1" id="KW-0233">DNA recombination</keyword>
<evidence type="ECO:0000256" key="1">
    <source>
        <dbReference type="ARBA" id="ARBA00023172"/>
    </source>
</evidence>
<dbReference type="InterPro" id="IPR013762">
    <property type="entry name" value="Integrase-like_cat_sf"/>
</dbReference>
<dbReference type="Pfam" id="PF00589">
    <property type="entry name" value="Phage_integrase"/>
    <property type="match status" value="1"/>
</dbReference>
<reference evidence="4 5" key="1">
    <citation type="submission" date="2021-03" db="EMBL/GenBank/DDBJ databases">
        <title>Actinoplanes flavus sp. nov., a novel actinomycete isolated from Coconut Palm rhizosphere soil.</title>
        <authorList>
            <person name="Luo X."/>
        </authorList>
    </citation>
    <scope>NUCLEOTIDE SEQUENCE [LARGE SCALE GENOMIC DNA]</scope>
    <source>
        <strain evidence="4 5">NEAU-H7</strain>
    </source>
</reference>
<evidence type="ECO:0000313" key="4">
    <source>
        <dbReference type="EMBL" id="MBO3738121.1"/>
    </source>
</evidence>
<dbReference type="SUPFAM" id="SSF56349">
    <property type="entry name" value="DNA breaking-rejoining enzymes"/>
    <property type="match status" value="1"/>
</dbReference>
<feature type="region of interest" description="Disordered" evidence="2">
    <location>
        <begin position="228"/>
        <end position="254"/>
    </location>
</feature>
<dbReference type="Proteomes" id="UP000679690">
    <property type="component" value="Unassembled WGS sequence"/>
</dbReference>